<keyword evidence="11" id="KW-1185">Reference proteome</keyword>
<organism evidence="10 11">
    <name type="scientific">Fonsecaea monophora</name>
    <dbReference type="NCBI Taxonomy" id="254056"/>
    <lineage>
        <taxon>Eukaryota</taxon>
        <taxon>Fungi</taxon>
        <taxon>Dikarya</taxon>
        <taxon>Ascomycota</taxon>
        <taxon>Pezizomycotina</taxon>
        <taxon>Eurotiomycetes</taxon>
        <taxon>Chaetothyriomycetidae</taxon>
        <taxon>Chaetothyriales</taxon>
        <taxon>Herpotrichiellaceae</taxon>
        <taxon>Fonsecaea</taxon>
    </lineage>
</organism>
<keyword evidence="5" id="KW-0418">Kinase</keyword>
<dbReference type="GO" id="GO:0004674">
    <property type="term" value="F:protein serine/threonine kinase activity"/>
    <property type="evidence" value="ECO:0007669"/>
    <property type="project" value="UniProtKB-KW"/>
</dbReference>
<evidence type="ECO:0000256" key="4">
    <source>
        <dbReference type="ARBA" id="ARBA00022741"/>
    </source>
</evidence>
<dbReference type="AlphaFoldDB" id="A0A177FM05"/>
<protein>
    <recommendedName>
        <fullName evidence="1">non-specific serine/threonine protein kinase</fullName>
        <ecNumber evidence="1">2.7.11.1</ecNumber>
    </recommendedName>
</protein>
<dbReference type="SUPFAM" id="SSF56112">
    <property type="entry name" value="Protein kinase-like (PK-like)"/>
    <property type="match status" value="1"/>
</dbReference>
<evidence type="ECO:0000256" key="8">
    <source>
        <dbReference type="ARBA" id="ARBA00048679"/>
    </source>
</evidence>
<dbReference type="Gene3D" id="1.10.510.10">
    <property type="entry name" value="Transferase(Phosphotransferase) domain 1"/>
    <property type="match status" value="1"/>
</dbReference>
<dbReference type="Proteomes" id="UP000077002">
    <property type="component" value="Unassembled WGS sequence"/>
</dbReference>
<evidence type="ECO:0000259" key="9">
    <source>
        <dbReference type="PROSITE" id="PS50011"/>
    </source>
</evidence>
<sequence length="353" mass="40205">MPVPLHLLGSMGWKMERPSYLIDDFMGAFPNWNVTHFDCDLDEASFVIRSNRKLFHVYVRAEDLANWPEKAEFLRLIEEAPEDNDAEEDLYTLISDACIAMLRAHHSLSIDPRQFSLQQFYVPETLYFELVEDAGSLTYLPWIKDRPDPVGLIPQIHLSNIPESSEIPHVAASITRILPTCGSDVNDVLSDTPGSVLVAGDTTCYHFKAEQDHASFLREFKILQQIKHSRLHQKYRLPSIYGLVHYTNEPHKILGVLMECIYHQGTLADYIGTGRITRSLRQTWDSQILNTVLALHRHGIIWGDVKPDNVLVDNMENMWLVDFGGGFNPAYVDEDLVETVEGDLQGVSRIMGK</sequence>
<gene>
    <name evidence="10" type="ORF">AYO21_00712</name>
</gene>
<keyword evidence="4" id="KW-0547">Nucleotide-binding</keyword>
<dbReference type="PANTHER" id="PTHR24343:SF466">
    <property type="entry name" value="AMP-ACTIVATED PROTEIN KINASE ALPHA SUBUNIT, ISOFORM A"/>
    <property type="match status" value="1"/>
</dbReference>
<dbReference type="RefSeq" id="XP_022517316.1">
    <property type="nucleotide sequence ID" value="XM_022650702.1"/>
</dbReference>
<dbReference type="EMBL" id="LVKK01000002">
    <property type="protein sequence ID" value="OAG45364.1"/>
    <property type="molecule type" value="Genomic_DNA"/>
</dbReference>
<evidence type="ECO:0000313" key="10">
    <source>
        <dbReference type="EMBL" id="OAG45364.1"/>
    </source>
</evidence>
<name>A0A177FM05_9EURO</name>
<accession>A0A177FM05</accession>
<evidence type="ECO:0000313" key="11">
    <source>
        <dbReference type="Proteomes" id="UP000077002"/>
    </source>
</evidence>
<keyword evidence="2" id="KW-0723">Serine/threonine-protein kinase</keyword>
<evidence type="ECO:0000256" key="1">
    <source>
        <dbReference type="ARBA" id="ARBA00012513"/>
    </source>
</evidence>
<dbReference type="PROSITE" id="PS50011">
    <property type="entry name" value="PROTEIN_KINASE_DOM"/>
    <property type="match status" value="1"/>
</dbReference>
<evidence type="ECO:0000256" key="6">
    <source>
        <dbReference type="ARBA" id="ARBA00022840"/>
    </source>
</evidence>
<dbReference type="PANTHER" id="PTHR24343">
    <property type="entry name" value="SERINE/THREONINE KINASE"/>
    <property type="match status" value="1"/>
</dbReference>
<dbReference type="OrthoDB" id="4062651at2759"/>
<feature type="domain" description="Protein kinase" evidence="9">
    <location>
        <begin position="128"/>
        <end position="353"/>
    </location>
</feature>
<evidence type="ECO:0000256" key="2">
    <source>
        <dbReference type="ARBA" id="ARBA00022527"/>
    </source>
</evidence>
<comment type="catalytic activity">
    <reaction evidence="8">
        <text>L-seryl-[protein] + ATP = O-phospho-L-seryl-[protein] + ADP + H(+)</text>
        <dbReference type="Rhea" id="RHEA:17989"/>
        <dbReference type="Rhea" id="RHEA-COMP:9863"/>
        <dbReference type="Rhea" id="RHEA-COMP:11604"/>
        <dbReference type="ChEBI" id="CHEBI:15378"/>
        <dbReference type="ChEBI" id="CHEBI:29999"/>
        <dbReference type="ChEBI" id="CHEBI:30616"/>
        <dbReference type="ChEBI" id="CHEBI:83421"/>
        <dbReference type="ChEBI" id="CHEBI:456216"/>
        <dbReference type="EC" id="2.7.11.1"/>
    </reaction>
</comment>
<dbReference type="Pfam" id="PF00069">
    <property type="entry name" value="Pkinase"/>
    <property type="match status" value="1"/>
</dbReference>
<evidence type="ECO:0000256" key="5">
    <source>
        <dbReference type="ARBA" id="ARBA00022777"/>
    </source>
</evidence>
<dbReference type="GeneID" id="34595894"/>
<reference evidence="10 11" key="1">
    <citation type="submission" date="2016-03" db="EMBL/GenBank/DDBJ databases">
        <title>Draft genome sequence of the Fonsecaea monophora CBS 269.37.</title>
        <authorList>
            <person name="Bombassaro A."/>
            <person name="Vinicius W.A."/>
            <person name="De Hoog S."/>
            <person name="Sun J."/>
            <person name="Souza E.M."/>
            <person name="Raittz R.T."/>
            <person name="Costa F."/>
            <person name="Leao A.C."/>
            <person name="Tadra-Sfeir M.Z."/>
            <person name="Baura V."/>
            <person name="Balsanelli E."/>
            <person name="Pedrosa F.O."/>
            <person name="Moreno L.F."/>
            <person name="Steffens M.B."/>
            <person name="Xi L."/>
            <person name="Bocca A.L."/>
            <person name="Felipe M.S."/>
            <person name="Teixeira M."/>
            <person name="Telles Filho F.Q."/>
            <person name="Azevedo C.M."/>
            <person name="Gomes R."/>
            <person name="Vicente V.A."/>
        </authorList>
    </citation>
    <scope>NUCLEOTIDE SEQUENCE [LARGE SCALE GENOMIC DNA]</scope>
    <source>
        <strain evidence="10 11">CBS 269.37</strain>
    </source>
</reference>
<dbReference type="InterPro" id="IPR000719">
    <property type="entry name" value="Prot_kinase_dom"/>
</dbReference>
<keyword evidence="6" id="KW-0067">ATP-binding</keyword>
<dbReference type="InterPro" id="IPR011009">
    <property type="entry name" value="Kinase-like_dom_sf"/>
</dbReference>
<evidence type="ECO:0000256" key="3">
    <source>
        <dbReference type="ARBA" id="ARBA00022679"/>
    </source>
</evidence>
<dbReference type="GO" id="GO:0005524">
    <property type="term" value="F:ATP binding"/>
    <property type="evidence" value="ECO:0007669"/>
    <property type="project" value="UniProtKB-KW"/>
</dbReference>
<keyword evidence="3" id="KW-0808">Transferase</keyword>
<comment type="caution">
    <text evidence="10">The sequence shown here is derived from an EMBL/GenBank/DDBJ whole genome shotgun (WGS) entry which is preliminary data.</text>
</comment>
<comment type="catalytic activity">
    <reaction evidence="7">
        <text>L-threonyl-[protein] + ATP = O-phospho-L-threonyl-[protein] + ADP + H(+)</text>
        <dbReference type="Rhea" id="RHEA:46608"/>
        <dbReference type="Rhea" id="RHEA-COMP:11060"/>
        <dbReference type="Rhea" id="RHEA-COMP:11605"/>
        <dbReference type="ChEBI" id="CHEBI:15378"/>
        <dbReference type="ChEBI" id="CHEBI:30013"/>
        <dbReference type="ChEBI" id="CHEBI:30616"/>
        <dbReference type="ChEBI" id="CHEBI:61977"/>
        <dbReference type="ChEBI" id="CHEBI:456216"/>
        <dbReference type="EC" id="2.7.11.1"/>
    </reaction>
</comment>
<evidence type="ECO:0000256" key="7">
    <source>
        <dbReference type="ARBA" id="ARBA00047899"/>
    </source>
</evidence>
<dbReference type="EC" id="2.7.11.1" evidence="1"/>
<proteinExistence type="predicted"/>